<comment type="subcellular location">
    <subcellularLocation>
        <location evidence="1">Membrane</location>
        <topology evidence="1">Multi-pass membrane protein</topology>
    </subcellularLocation>
</comment>
<dbReference type="GO" id="GO:0016020">
    <property type="term" value="C:membrane"/>
    <property type="evidence" value="ECO:0007669"/>
    <property type="project" value="UniProtKB-SubCell"/>
</dbReference>
<evidence type="ECO:0000313" key="6">
    <source>
        <dbReference type="EMBL" id="QGU00636.1"/>
    </source>
</evidence>
<sequence length="211" mass="23559">MNILDIIFIIFIILGIFIGFKRGFISTLGRILSVVLGIFMAIKYSRELAAYNEDAFGIISYFSSFFDEKLSLPVLFPNDPIVNLFITNQNISFLQDGAMYLAYLITILLCFLLIFLIVSKISLFILSLLNNLINYSILGFFNRLAGMFFGGLKNFIIIVVILGFSYPAIKLAANMGIETASSAKNAIQNSMLSPILLETFTNLSELVGIWV</sequence>
<reference evidence="7" key="1">
    <citation type="journal article" date="2019" name="Microbiology">
        <title>Complete Genome Sequence of an Uncultured Bacterium of the Candidate Phylum Bipolaricaulota.</title>
        <authorList>
            <person name="Kadnikov V.V."/>
            <person name="Mardanov A.V."/>
            <person name="Beletsky A.V."/>
            <person name="Frank Y.A."/>
            <person name="Karnachuk O.V."/>
            <person name="Ravin N.V."/>
        </authorList>
    </citation>
    <scope>NUCLEOTIDE SEQUENCE [LARGE SCALE GENOMIC DNA]</scope>
</reference>
<feature type="transmembrane region" description="Helical" evidence="5">
    <location>
        <begin position="145"/>
        <end position="166"/>
    </location>
</feature>
<name>A0A6I6DEY5_9FIRM</name>
<evidence type="ECO:0000256" key="5">
    <source>
        <dbReference type="SAM" id="Phobius"/>
    </source>
</evidence>
<evidence type="ECO:0000313" key="7">
    <source>
        <dbReference type="Proteomes" id="UP000426444"/>
    </source>
</evidence>
<evidence type="ECO:0000256" key="3">
    <source>
        <dbReference type="ARBA" id="ARBA00022989"/>
    </source>
</evidence>
<dbReference type="GO" id="GO:0009403">
    <property type="term" value="P:toxin biosynthetic process"/>
    <property type="evidence" value="ECO:0007669"/>
    <property type="project" value="InterPro"/>
</dbReference>
<dbReference type="Pfam" id="PF02674">
    <property type="entry name" value="Colicin_V"/>
    <property type="match status" value="1"/>
</dbReference>
<gene>
    <name evidence="6" type="ORF">SYNTR_2042</name>
</gene>
<evidence type="ECO:0000256" key="1">
    <source>
        <dbReference type="ARBA" id="ARBA00004141"/>
    </source>
</evidence>
<dbReference type="PANTHER" id="PTHR37306:SF1">
    <property type="entry name" value="COLICIN V PRODUCTION PROTEIN"/>
    <property type="match status" value="1"/>
</dbReference>
<keyword evidence="2 5" id="KW-0812">Transmembrane</keyword>
<dbReference type="InterPro" id="IPR003825">
    <property type="entry name" value="Colicin-V_CvpA"/>
</dbReference>
<feature type="transmembrane region" description="Helical" evidence="5">
    <location>
        <begin position="100"/>
        <end position="125"/>
    </location>
</feature>
<protein>
    <recommendedName>
        <fullName evidence="8">Colicin V production protein</fullName>
    </recommendedName>
</protein>
<keyword evidence="7" id="KW-1185">Reference proteome</keyword>
<dbReference type="OrthoDB" id="9824906at2"/>
<evidence type="ECO:0000256" key="4">
    <source>
        <dbReference type="ARBA" id="ARBA00023136"/>
    </source>
</evidence>
<dbReference type="EMBL" id="CP046457">
    <property type="protein sequence ID" value="QGU00636.1"/>
    <property type="molecule type" value="Genomic_DNA"/>
</dbReference>
<dbReference type="KEGG" id="salq:SYNTR_2042"/>
<feature type="transmembrane region" description="Helical" evidence="5">
    <location>
        <begin position="6"/>
        <end position="24"/>
    </location>
</feature>
<accession>A0A6I6DEY5</accession>
<evidence type="ECO:0008006" key="8">
    <source>
        <dbReference type="Google" id="ProtNLM"/>
    </source>
</evidence>
<proteinExistence type="predicted"/>
<keyword evidence="4 5" id="KW-0472">Membrane</keyword>
<dbReference type="RefSeq" id="WP_156204397.1">
    <property type="nucleotide sequence ID" value="NZ_CP046457.1"/>
</dbReference>
<keyword evidence="3 5" id="KW-1133">Transmembrane helix</keyword>
<dbReference type="AlphaFoldDB" id="A0A6I6DEY5"/>
<dbReference type="PANTHER" id="PTHR37306">
    <property type="entry name" value="COLICIN V PRODUCTION PROTEIN"/>
    <property type="match status" value="1"/>
</dbReference>
<dbReference type="Proteomes" id="UP000426444">
    <property type="component" value="Chromosome"/>
</dbReference>
<evidence type="ECO:0000256" key="2">
    <source>
        <dbReference type="ARBA" id="ARBA00022692"/>
    </source>
</evidence>
<organism evidence="6 7">
    <name type="scientific">Candidatus Syntrophocurvum alkaliphilum</name>
    <dbReference type="NCBI Taxonomy" id="2293317"/>
    <lineage>
        <taxon>Bacteria</taxon>
        <taxon>Bacillati</taxon>
        <taxon>Bacillota</taxon>
        <taxon>Clostridia</taxon>
        <taxon>Eubacteriales</taxon>
        <taxon>Syntrophomonadaceae</taxon>
        <taxon>Candidatus Syntrophocurvum</taxon>
    </lineage>
</organism>